<keyword evidence="7" id="KW-0560">Oxidoreductase</keyword>
<comment type="similarity">
    <text evidence="2">Belongs to the metallo-beta-lactamase superfamily.</text>
</comment>
<dbReference type="SUPFAM" id="SSF56281">
    <property type="entry name" value="Metallo-hydrolase/oxidoreductase"/>
    <property type="match status" value="1"/>
</dbReference>
<evidence type="ECO:0000313" key="8">
    <source>
        <dbReference type="Proteomes" id="UP000660729"/>
    </source>
</evidence>
<protein>
    <submittedName>
        <fullName evidence="7">Cytochrome P450 monooxygenase</fullName>
    </submittedName>
</protein>
<evidence type="ECO:0000256" key="5">
    <source>
        <dbReference type="ARBA" id="ARBA00022833"/>
    </source>
</evidence>
<dbReference type="InterPro" id="IPR036866">
    <property type="entry name" value="RibonucZ/Hydroxyglut_hydro"/>
</dbReference>
<evidence type="ECO:0000256" key="2">
    <source>
        <dbReference type="ARBA" id="ARBA00007749"/>
    </source>
</evidence>
<keyword evidence="5" id="KW-0862">Zinc</keyword>
<evidence type="ECO:0000256" key="1">
    <source>
        <dbReference type="ARBA" id="ARBA00001947"/>
    </source>
</evidence>
<organism evidence="7 8">
    <name type="scientific">Pseudocercospora fuligena</name>
    <dbReference type="NCBI Taxonomy" id="685502"/>
    <lineage>
        <taxon>Eukaryota</taxon>
        <taxon>Fungi</taxon>
        <taxon>Dikarya</taxon>
        <taxon>Ascomycota</taxon>
        <taxon>Pezizomycotina</taxon>
        <taxon>Dothideomycetes</taxon>
        <taxon>Dothideomycetidae</taxon>
        <taxon>Mycosphaerellales</taxon>
        <taxon>Mycosphaerellaceae</taxon>
        <taxon>Pseudocercospora</taxon>
    </lineage>
</organism>
<gene>
    <name evidence="7" type="ORF">HII31_01705</name>
</gene>
<comment type="cofactor">
    <cofactor evidence="1">
        <name>Zn(2+)</name>
        <dbReference type="ChEBI" id="CHEBI:29105"/>
    </cofactor>
</comment>
<reference evidence="7" key="1">
    <citation type="submission" date="2020-04" db="EMBL/GenBank/DDBJ databases">
        <title>Draft genome resource of the tomato pathogen Pseudocercospora fuligena.</title>
        <authorList>
            <person name="Zaccaron A."/>
        </authorList>
    </citation>
    <scope>NUCLEOTIDE SEQUENCE</scope>
    <source>
        <strain evidence="7">PF001</strain>
    </source>
</reference>
<dbReference type="Pfam" id="PF00753">
    <property type="entry name" value="Lactamase_B"/>
    <property type="match status" value="1"/>
</dbReference>
<dbReference type="GO" id="GO:0004497">
    <property type="term" value="F:monooxygenase activity"/>
    <property type="evidence" value="ECO:0007669"/>
    <property type="project" value="UniProtKB-KW"/>
</dbReference>
<dbReference type="CDD" id="cd07730">
    <property type="entry name" value="metallo-hydrolase-like_MBL-fold"/>
    <property type="match status" value="1"/>
</dbReference>
<evidence type="ECO:0000256" key="3">
    <source>
        <dbReference type="ARBA" id="ARBA00022723"/>
    </source>
</evidence>
<dbReference type="AlphaFoldDB" id="A0A8H6RT11"/>
<dbReference type="PANTHER" id="PTHR42978:SF2">
    <property type="entry name" value="102 KBASES UNSTABLE REGION: FROM 1 TO 119443"/>
    <property type="match status" value="1"/>
</dbReference>
<evidence type="ECO:0000313" key="7">
    <source>
        <dbReference type="EMBL" id="KAF7196787.1"/>
    </source>
</evidence>
<dbReference type="Proteomes" id="UP000660729">
    <property type="component" value="Unassembled WGS sequence"/>
</dbReference>
<comment type="caution">
    <text evidence="7">The sequence shown here is derived from an EMBL/GenBank/DDBJ whole genome shotgun (WGS) entry which is preliminary data.</text>
</comment>
<dbReference type="EMBL" id="JABCIY010000022">
    <property type="protein sequence ID" value="KAF7196787.1"/>
    <property type="molecule type" value="Genomic_DNA"/>
</dbReference>
<dbReference type="OrthoDB" id="10250730at2759"/>
<keyword evidence="4" id="KW-0378">Hydrolase</keyword>
<evidence type="ECO:0000256" key="4">
    <source>
        <dbReference type="ARBA" id="ARBA00022801"/>
    </source>
</evidence>
<dbReference type="InterPro" id="IPR051013">
    <property type="entry name" value="MBL_superfamily_lactonases"/>
</dbReference>
<evidence type="ECO:0000259" key="6">
    <source>
        <dbReference type="Pfam" id="PF00753"/>
    </source>
</evidence>
<accession>A0A8H6RT11</accession>
<keyword evidence="8" id="KW-1185">Reference proteome</keyword>
<name>A0A8H6RT11_9PEZI</name>
<dbReference type="GO" id="GO:0046872">
    <property type="term" value="F:metal ion binding"/>
    <property type="evidence" value="ECO:0007669"/>
    <property type="project" value="UniProtKB-KW"/>
</dbReference>
<keyword evidence="3" id="KW-0479">Metal-binding</keyword>
<dbReference type="InterPro" id="IPR001279">
    <property type="entry name" value="Metallo-B-lactamas"/>
</dbReference>
<dbReference type="Gene3D" id="3.60.15.10">
    <property type="entry name" value="Ribonuclease Z/Hydroxyacylglutathione hydrolase-like"/>
    <property type="match status" value="1"/>
</dbReference>
<dbReference type="PANTHER" id="PTHR42978">
    <property type="entry name" value="QUORUM-QUENCHING LACTONASE YTNP-RELATED-RELATED"/>
    <property type="match status" value="1"/>
</dbReference>
<keyword evidence="7" id="KW-0503">Monooxygenase</keyword>
<proteinExistence type="inferred from homology"/>
<dbReference type="GO" id="GO:0016787">
    <property type="term" value="F:hydrolase activity"/>
    <property type="evidence" value="ECO:0007669"/>
    <property type="project" value="UniProtKB-KW"/>
</dbReference>
<sequence length="310" mass="34644">MSSSLPPPKPDQAYVTVSPIPGGFITLSDTFFVKPADPNAKRTVPSLTFLVQHPSPPTTSGYASKNGRPFRLMFDLGLRKSQNRYPEKLQKHIDGRAPFKLEPGVAQQPIDGGLSPSEIDLVILSHVHYDHHGDPEDFPKAQVRIGHGAMSVLKNGLGGIASHQHFVPDTLPDSRSSELSSPESWPSLGPFPHVLDLFDDGSVYVVDTPGHLPGHVNLLCRTRQRWVMLCGDAFHDRRLLTGEKEIGTWELEHEGRKHVCCIHVDEEQARESIRRLREFDETTGDECELIAAHEEDWWERHKGKVFPGTI</sequence>
<feature type="domain" description="Metallo-beta-lactamase" evidence="6">
    <location>
        <begin position="109"/>
        <end position="281"/>
    </location>
</feature>